<dbReference type="RefSeq" id="XP_013762725.1">
    <property type="nucleotide sequence ID" value="XM_013907271.1"/>
</dbReference>
<feature type="region of interest" description="Disordered" evidence="2">
    <location>
        <begin position="1"/>
        <end position="37"/>
    </location>
</feature>
<dbReference type="AlphaFoldDB" id="A0A0L0D8K0"/>
<sequence>MAANRPNIMLRPKRSTMSRHHEESAPRQTQAEDSKWRRRREAFAEFERRRIAALYGDRDERIRIRHEMEDAQKEAIQWKVEAREREEAELNAYLSKRENQDSIVETMEQKQANARREYERALMEENKRLAAYRQQLRMEEEERERELGYASLPIHRHSLF</sequence>
<dbReference type="GeneID" id="25560255"/>
<proteinExistence type="predicted"/>
<keyword evidence="4" id="KW-1185">Reference proteome</keyword>
<feature type="coiled-coil region" evidence="1">
    <location>
        <begin position="68"/>
        <end position="142"/>
    </location>
</feature>
<gene>
    <name evidence="3" type="ORF">AMSG_00447</name>
</gene>
<evidence type="ECO:0000313" key="4">
    <source>
        <dbReference type="Proteomes" id="UP000054408"/>
    </source>
</evidence>
<dbReference type="OMA" id="APRQSIM"/>
<evidence type="ECO:0000256" key="1">
    <source>
        <dbReference type="SAM" id="Coils"/>
    </source>
</evidence>
<evidence type="ECO:0000256" key="2">
    <source>
        <dbReference type="SAM" id="MobiDB-lite"/>
    </source>
</evidence>
<dbReference type="Proteomes" id="UP000054408">
    <property type="component" value="Unassembled WGS sequence"/>
</dbReference>
<keyword evidence="1" id="KW-0175">Coiled coil</keyword>
<organism evidence="3 4">
    <name type="scientific">Thecamonas trahens ATCC 50062</name>
    <dbReference type="NCBI Taxonomy" id="461836"/>
    <lineage>
        <taxon>Eukaryota</taxon>
        <taxon>Apusozoa</taxon>
        <taxon>Apusomonadida</taxon>
        <taxon>Apusomonadidae</taxon>
        <taxon>Thecamonas</taxon>
    </lineage>
</organism>
<dbReference type="EMBL" id="GL349434">
    <property type="protein sequence ID" value="KNC48669.1"/>
    <property type="molecule type" value="Genomic_DNA"/>
</dbReference>
<evidence type="ECO:0000313" key="3">
    <source>
        <dbReference type="EMBL" id="KNC48669.1"/>
    </source>
</evidence>
<reference evidence="3 4" key="1">
    <citation type="submission" date="2010-05" db="EMBL/GenBank/DDBJ databases">
        <title>The Genome Sequence of Thecamonas trahens ATCC 50062.</title>
        <authorList>
            <consortium name="The Broad Institute Genome Sequencing Platform"/>
            <person name="Russ C."/>
            <person name="Cuomo C."/>
            <person name="Shea T."/>
            <person name="Young S.K."/>
            <person name="Zeng Q."/>
            <person name="Koehrsen M."/>
            <person name="Haas B."/>
            <person name="Borodovsky M."/>
            <person name="Guigo R."/>
            <person name="Alvarado L."/>
            <person name="Berlin A."/>
            <person name="Bochicchio J."/>
            <person name="Borenstein D."/>
            <person name="Chapman S."/>
            <person name="Chen Z."/>
            <person name="Freedman E."/>
            <person name="Gellesch M."/>
            <person name="Goldberg J."/>
            <person name="Griggs A."/>
            <person name="Gujja S."/>
            <person name="Heilman E."/>
            <person name="Heiman D."/>
            <person name="Hepburn T."/>
            <person name="Howarth C."/>
            <person name="Jen D."/>
            <person name="Larson L."/>
            <person name="Mehta T."/>
            <person name="Park D."/>
            <person name="Pearson M."/>
            <person name="Roberts A."/>
            <person name="Saif S."/>
            <person name="Shenoy N."/>
            <person name="Sisk P."/>
            <person name="Stolte C."/>
            <person name="Sykes S."/>
            <person name="Thomson T."/>
            <person name="Walk T."/>
            <person name="White J."/>
            <person name="Yandava C."/>
            <person name="Burger G."/>
            <person name="Gray M.W."/>
            <person name="Holland P.W.H."/>
            <person name="King N."/>
            <person name="Lang F.B.F."/>
            <person name="Roger A.J."/>
            <person name="Ruiz-Trillo I."/>
            <person name="Lander E."/>
            <person name="Nusbaum C."/>
        </authorList>
    </citation>
    <scope>NUCLEOTIDE SEQUENCE [LARGE SCALE GENOMIC DNA]</scope>
    <source>
        <strain evidence="3 4">ATCC 50062</strain>
    </source>
</reference>
<accession>A0A0L0D8K0</accession>
<feature type="compositionally biased region" description="Basic and acidic residues" evidence="2">
    <location>
        <begin position="19"/>
        <end position="37"/>
    </location>
</feature>
<name>A0A0L0D8K0_THETB</name>
<protein>
    <submittedName>
        <fullName evidence="3">Uncharacterized protein</fullName>
    </submittedName>
</protein>